<reference evidence="4" key="1">
    <citation type="submission" date="2017-09" db="EMBL/GenBank/DDBJ databases">
        <title>Depth-based differentiation of microbial function through sediment-hosted aquifers and enrichment of novel symbionts in the deep terrestrial subsurface.</title>
        <authorList>
            <person name="Probst A.J."/>
            <person name="Ladd B."/>
            <person name="Jarett J.K."/>
            <person name="Geller-Mcgrath D.E."/>
            <person name="Sieber C.M.K."/>
            <person name="Emerson J.B."/>
            <person name="Anantharaman K."/>
            <person name="Thomas B.C."/>
            <person name="Malmstrom R."/>
            <person name="Stieglmeier M."/>
            <person name="Klingl A."/>
            <person name="Woyke T."/>
            <person name="Ryan C.M."/>
            <person name="Banfield J.F."/>
        </authorList>
    </citation>
    <scope>NUCLEOTIDE SEQUENCE [LARGE SCALE GENOMIC DNA]</scope>
</reference>
<dbReference type="SUPFAM" id="SSF51735">
    <property type="entry name" value="NAD(P)-binding Rossmann-fold domains"/>
    <property type="match status" value="1"/>
</dbReference>
<dbReference type="AlphaFoldDB" id="A0A2M7LMN1"/>
<dbReference type="Gene3D" id="3.90.25.10">
    <property type="entry name" value="UDP-galactose 4-epimerase, domain 1"/>
    <property type="match status" value="1"/>
</dbReference>
<proteinExistence type="predicted"/>
<comment type="caution">
    <text evidence="3">The sequence shown here is derived from an EMBL/GenBank/DDBJ whole genome shotgun (WGS) entry which is preliminary data.</text>
</comment>
<sequence>MALFDFTKNILAGKPINLHNMGKMKRNFSYIDDIIDGSVTALDKIFNCEIINLGADRSEELEKFVTLIEDNLGKKAMRNYVTMQKGEILESIADLT</sequence>
<gene>
    <name evidence="3" type="ORF">COZ39_05385</name>
</gene>
<organism evidence="3 4">
    <name type="scientific">Candidatus Roizmanbacteria bacterium CG_4_10_14_3_um_filter_33_21</name>
    <dbReference type="NCBI Taxonomy" id="1974830"/>
    <lineage>
        <taxon>Bacteria</taxon>
        <taxon>Candidatus Roizmaniibacteriota</taxon>
    </lineage>
</organism>
<keyword evidence="1" id="KW-0520">NAD</keyword>
<dbReference type="Pfam" id="PF01370">
    <property type="entry name" value="Epimerase"/>
    <property type="match status" value="1"/>
</dbReference>
<evidence type="ECO:0000256" key="1">
    <source>
        <dbReference type="ARBA" id="ARBA00023027"/>
    </source>
</evidence>
<evidence type="ECO:0000259" key="2">
    <source>
        <dbReference type="Pfam" id="PF01370"/>
    </source>
</evidence>
<accession>A0A2M7LMN1</accession>
<evidence type="ECO:0000313" key="4">
    <source>
        <dbReference type="Proteomes" id="UP000229708"/>
    </source>
</evidence>
<protein>
    <submittedName>
        <fullName evidence="3">Protein CapI</fullName>
    </submittedName>
</protein>
<dbReference type="PRINTS" id="PR01713">
    <property type="entry name" value="NUCEPIMERASE"/>
</dbReference>
<dbReference type="EMBL" id="PFJI01000231">
    <property type="protein sequence ID" value="PIX69338.1"/>
    <property type="molecule type" value="Genomic_DNA"/>
</dbReference>
<dbReference type="InterPro" id="IPR001509">
    <property type="entry name" value="Epimerase_deHydtase"/>
</dbReference>
<dbReference type="InterPro" id="IPR036291">
    <property type="entry name" value="NAD(P)-bd_dom_sf"/>
</dbReference>
<name>A0A2M7LMN1_9BACT</name>
<feature type="domain" description="NAD-dependent epimerase/dehydratase" evidence="2">
    <location>
        <begin position="4"/>
        <end position="54"/>
    </location>
</feature>
<evidence type="ECO:0000313" key="3">
    <source>
        <dbReference type="EMBL" id="PIX69338.1"/>
    </source>
</evidence>
<dbReference type="PANTHER" id="PTHR43574">
    <property type="entry name" value="EPIMERASE-RELATED"/>
    <property type="match status" value="1"/>
</dbReference>
<dbReference type="Gene3D" id="3.40.50.720">
    <property type="entry name" value="NAD(P)-binding Rossmann-like Domain"/>
    <property type="match status" value="1"/>
</dbReference>
<feature type="non-terminal residue" evidence="3">
    <location>
        <position position="96"/>
    </location>
</feature>
<dbReference type="Proteomes" id="UP000229708">
    <property type="component" value="Unassembled WGS sequence"/>
</dbReference>